<evidence type="ECO:0000256" key="5">
    <source>
        <dbReference type="ARBA" id="ARBA00022840"/>
    </source>
</evidence>
<dbReference type="GO" id="GO:0015421">
    <property type="term" value="F:ABC-type oligopeptide transporter activity"/>
    <property type="evidence" value="ECO:0007669"/>
    <property type="project" value="TreeGrafter"/>
</dbReference>
<feature type="transmembrane region" description="Helical" evidence="10">
    <location>
        <begin position="1053"/>
        <end position="1076"/>
    </location>
</feature>
<feature type="compositionally biased region" description="Polar residues" evidence="9">
    <location>
        <begin position="8"/>
        <end position="25"/>
    </location>
</feature>
<comment type="subcellular location">
    <subcellularLocation>
        <location evidence="1">Membrane</location>
        <topology evidence="1">Multi-pass membrane protein</topology>
    </subcellularLocation>
</comment>
<evidence type="ECO:0000256" key="7">
    <source>
        <dbReference type="ARBA" id="ARBA00023136"/>
    </source>
</evidence>
<evidence type="ECO:0000256" key="10">
    <source>
        <dbReference type="SAM" id="Phobius"/>
    </source>
</evidence>
<proteinExistence type="inferred from homology"/>
<dbReference type="InterPro" id="IPR036640">
    <property type="entry name" value="ABC1_TM_sf"/>
</dbReference>
<feature type="transmembrane region" description="Helical" evidence="10">
    <location>
        <begin position="906"/>
        <end position="932"/>
    </location>
</feature>
<dbReference type="InterPro" id="IPR027417">
    <property type="entry name" value="P-loop_NTPase"/>
</dbReference>
<evidence type="ECO:0000256" key="2">
    <source>
        <dbReference type="ARBA" id="ARBA00007577"/>
    </source>
</evidence>
<dbReference type="GO" id="GO:0016887">
    <property type="term" value="F:ATP hydrolysis activity"/>
    <property type="evidence" value="ECO:0007669"/>
    <property type="project" value="InterPro"/>
</dbReference>
<dbReference type="PROSITE" id="PS00211">
    <property type="entry name" value="ABC_TRANSPORTER_1"/>
    <property type="match status" value="2"/>
</dbReference>
<dbReference type="CDD" id="cd18578">
    <property type="entry name" value="ABC_6TM_Pgp_ABCB1_D2_like"/>
    <property type="match status" value="1"/>
</dbReference>
<dbReference type="GO" id="GO:0090374">
    <property type="term" value="P:oligopeptide export from mitochondrion"/>
    <property type="evidence" value="ECO:0007669"/>
    <property type="project" value="TreeGrafter"/>
</dbReference>
<dbReference type="Proteomes" id="UP000256690">
    <property type="component" value="Unassembled WGS sequence"/>
</dbReference>
<feature type="transmembrane region" description="Helical" evidence="10">
    <location>
        <begin position="267"/>
        <end position="286"/>
    </location>
</feature>
<keyword evidence="3 10" id="KW-0812">Transmembrane</keyword>
<dbReference type="STRING" id="1810919.A0A3D8RS94"/>
<dbReference type="FunFam" id="3.40.50.300:FF:000251">
    <property type="entry name" value="ABC transporter B family member 19"/>
    <property type="match status" value="1"/>
</dbReference>
<dbReference type="GO" id="GO:0005743">
    <property type="term" value="C:mitochondrial inner membrane"/>
    <property type="evidence" value="ECO:0007669"/>
    <property type="project" value="TreeGrafter"/>
</dbReference>
<accession>A0A3D8RS94</accession>
<evidence type="ECO:0000256" key="3">
    <source>
        <dbReference type="ARBA" id="ARBA00022692"/>
    </source>
</evidence>
<feature type="transmembrane region" description="Helical" evidence="10">
    <location>
        <begin position="367"/>
        <end position="387"/>
    </location>
</feature>
<evidence type="ECO:0000256" key="6">
    <source>
        <dbReference type="ARBA" id="ARBA00022989"/>
    </source>
</evidence>
<dbReference type="PANTHER" id="PTHR43394">
    <property type="entry name" value="ATP-DEPENDENT PERMEASE MDL1, MITOCHONDRIAL"/>
    <property type="match status" value="1"/>
</dbReference>
<reference evidence="13 14" key="1">
    <citation type="journal article" date="2018" name="IMA Fungus">
        <title>IMA Genome-F 9: Draft genome sequence of Annulohypoxylon stygium, Aspergillus mulundensis, Berkeleyomyces basicola (syn. Thielaviopsis basicola), Ceratocystis smalleyi, two Cercospora beticola strains, Coleophoma cylindrospora, Fusarium fracticaudum, Phialophora cf. hyalina, and Morchella septimelata.</title>
        <authorList>
            <person name="Wingfield B.D."/>
            <person name="Bills G.F."/>
            <person name="Dong Y."/>
            <person name="Huang W."/>
            <person name="Nel W.J."/>
            <person name="Swalarsk-Parry B.S."/>
            <person name="Vaghefi N."/>
            <person name="Wilken P.M."/>
            <person name="An Z."/>
            <person name="de Beer Z.W."/>
            <person name="De Vos L."/>
            <person name="Chen L."/>
            <person name="Duong T.A."/>
            <person name="Gao Y."/>
            <person name="Hammerbacher A."/>
            <person name="Kikkert J.R."/>
            <person name="Li Y."/>
            <person name="Li H."/>
            <person name="Li K."/>
            <person name="Li Q."/>
            <person name="Liu X."/>
            <person name="Ma X."/>
            <person name="Naidoo K."/>
            <person name="Pethybridge S.J."/>
            <person name="Sun J."/>
            <person name="Steenkamp E.T."/>
            <person name="van der Nest M.A."/>
            <person name="van Wyk S."/>
            <person name="Wingfield M.J."/>
            <person name="Xiong C."/>
            <person name="Yue Q."/>
            <person name="Zhang X."/>
        </authorList>
    </citation>
    <scope>NUCLEOTIDE SEQUENCE [LARGE SCALE GENOMIC DNA]</scope>
    <source>
        <strain evidence="13 14">DSM 5745</strain>
    </source>
</reference>
<gene>
    <name evidence="13" type="ORF">DSM5745_06867</name>
</gene>
<feature type="transmembrane region" description="Helical" evidence="10">
    <location>
        <begin position="1020"/>
        <end position="1041"/>
    </location>
</feature>
<dbReference type="Gene3D" id="3.40.50.300">
    <property type="entry name" value="P-loop containing nucleotide triphosphate hydrolases"/>
    <property type="match status" value="2"/>
</dbReference>
<dbReference type="SUPFAM" id="SSF90123">
    <property type="entry name" value="ABC transporter transmembrane region"/>
    <property type="match status" value="2"/>
</dbReference>
<dbReference type="PROSITE" id="PS50929">
    <property type="entry name" value="ABC_TM1F"/>
    <property type="match status" value="2"/>
</dbReference>
<organism evidence="13 14">
    <name type="scientific">Aspergillus mulundensis</name>
    <dbReference type="NCBI Taxonomy" id="1810919"/>
    <lineage>
        <taxon>Eukaryota</taxon>
        <taxon>Fungi</taxon>
        <taxon>Dikarya</taxon>
        <taxon>Ascomycota</taxon>
        <taxon>Pezizomycotina</taxon>
        <taxon>Eurotiomycetes</taxon>
        <taxon>Eurotiomycetidae</taxon>
        <taxon>Eurotiales</taxon>
        <taxon>Aspergillaceae</taxon>
        <taxon>Aspergillus</taxon>
        <taxon>Aspergillus subgen. Nidulantes</taxon>
    </lineage>
</organism>
<feature type="domain" description="ABC transmembrane type-1" evidence="12">
    <location>
        <begin position="793"/>
        <end position="1081"/>
    </location>
</feature>
<feature type="transmembrane region" description="Helical" evidence="10">
    <location>
        <begin position="192"/>
        <end position="214"/>
    </location>
</feature>
<evidence type="ECO:0000256" key="4">
    <source>
        <dbReference type="ARBA" id="ARBA00022741"/>
    </source>
</evidence>
<feature type="transmembrane region" description="Helical" evidence="10">
    <location>
        <begin position="835"/>
        <end position="860"/>
    </location>
</feature>
<dbReference type="PANTHER" id="PTHR43394:SF1">
    <property type="entry name" value="ATP-BINDING CASSETTE SUB-FAMILY B MEMBER 10, MITOCHONDRIAL"/>
    <property type="match status" value="1"/>
</dbReference>
<dbReference type="FunFam" id="1.20.1560.10:FF:000102">
    <property type="entry name" value="ABC multidrug transporter Mdr1"/>
    <property type="match status" value="1"/>
</dbReference>
<dbReference type="FunFam" id="3.40.50.300:FF:000913">
    <property type="entry name" value="ABC multidrug transporter SitT"/>
    <property type="match status" value="1"/>
</dbReference>
<name>A0A3D8RS94_9EURO</name>
<dbReference type="InterPro" id="IPR011527">
    <property type="entry name" value="ABC1_TM_dom"/>
</dbReference>
<evidence type="ECO:0000313" key="13">
    <source>
        <dbReference type="EMBL" id="RDW76875.1"/>
    </source>
</evidence>
<feature type="domain" description="ABC transporter" evidence="11">
    <location>
        <begin position="1126"/>
        <end position="1366"/>
    </location>
</feature>
<keyword evidence="6 10" id="KW-1133">Transmembrane helix</keyword>
<dbReference type="GO" id="GO:0005524">
    <property type="term" value="F:ATP binding"/>
    <property type="evidence" value="ECO:0007669"/>
    <property type="project" value="UniProtKB-KW"/>
</dbReference>
<feature type="transmembrane region" description="Helical" evidence="10">
    <location>
        <begin position="938"/>
        <end position="959"/>
    </location>
</feature>
<evidence type="ECO:0000259" key="12">
    <source>
        <dbReference type="PROSITE" id="PS50929"/>
    </source>
</evidence>
<keyword evidence="4" id="KW-0547">Nucleotide-binding</keyword>
<dbReference type="EMBL" id="PVWQ01000007">
    <property type="protein sequence ID" value="RDW76875.1"/>
    <property type="molecule type" value="Genomic_DNA"/>
</dbReference>
<comment type="caution">
    <text evidence="13">The sequence shown here is derived from an EMBL/GenBank/DDBJ whole genome shotgun (WGS) entry which is preliminary data.</text>
</comment>
<dbReference type="SMART" id="SM00382">
    <property type="entry name" value="AAA"/>
    <property type="match status" value="2"/>
</dbReference>
<comment type="similarity">
    <text evidence="2">Belongs to the ABC transporter superfamily. ABCB family. Multidrug resistance exporter (TC 3.A.1.201) subfamily.</text>
</comment>
<feature type="region of interest" description="Disordered" evidence="9">
    <location>
        <begin position="1"/>
        <end position="42"/>
    </location>
</feature>
<dbReference type="Pfam" id="PF00005">
    <property type="entry name" value="ABC_tran"/>
    <property type="match status" value="2"/>
</dbReference>
<evidence type="ECO:0000259" key="11">
    <source>
        <dbReference type="PROSITE" id="PS50893"/>
    </source>
</evidence>
<evidence type="ECO:0000256" key="9">
    <source>
        <dbReference type="SAM" id="MobiDB-lite"/>
    </source>
</evidence>
<feature type="domain" description="ABC transmembrane type-1" evidence="12">
    <location>
        <begin position="144"/>
        <end position="436"/>
    </location>
</feature>
<evidence type="ECO:0000256" key="8">
    <source>
        <dbReference type="ARBA" id="ARBA00049740"/>
    </source>
</evidence>
<dbReference type="RefSeq" id="XP_026603187.1">
    <property type="nucleotide sequence ID" value="XM_026748883.1"/>
</dbReference>
<dbReference type="InterPro" id="IPR003593">
    <property type="entry name" value="AAA+_ATPase"/>
</dbReference>
<dbReference type="CDD" id="cd18577">
    <property type="entry name" value="ABC_6TM_Pgp_ABCB1_D1_like"/>
    <property type="match status" value="1"/>
</dbReference>
<keyword evidence="5" id="KW-0067">ATP-binding</keyword>
<protein>
    <recommendedName>
        <fullName evidence="8">ABC multidrug transporter MDR2</fullName>
    </recommendedName>
</protein>
<dbReference type="InterPro" id="IPR017871">
    <property type="entry name" value="ABC_transporter-like_CS"/>
</dbReference>
<dbReference type="Gene3D" id="1.20.1560.10">
    <property type="entry name" value="ABC transporter type 1, transmembrane domain"/>
    <property type="match status" value="1"/>
</dbReference>
<dbReference type="SUPFAM" id="SSF52540">
    <property type="entry name" value="P-loop containing nucleoside triphosphate hydrolases"/>
    <property type="match status" value="2"/>
</dbReference>
<sequence length="1370" mass="149661">MRPDRKQPLTSATPLPNPRPKSQSRASKRMARDMTPRQSMGMGFWPSAAEEIPLEPTMPMRMTRRSLFFMSEWADSREELPMPMDAGAGAMRLNRGSMLLLGDKHVDKDKEKEVLDAQIAMPTPQVGYFKIYSYATGWDLVLLIVGACCAVAGGAALPLFTVFFGNITSTFREVAAYQMSYDDFYHTLTKNVFYFLYLGIGEFLTIGTATFAFVHTGNSVTQKIRVRYLQAILQQNIAFFDSLGAGEITTRISGDMHLIQDGISEKASLVLTGVASFVTAFVIAFVKYWKLALISTSTLGALLLIMGAGSTVSVIYSKRSIECYGRGGSIADNVLNSIRTVAAFGAQEALARKYDTHLREAEKYGRIVQMTFALVIAGILGVMYLNYGLGLWMGSRFLVEDSENVQPGDILTIMMSIILGSYALGNVAPNIQAFSDAVAAATKILGTIERQSPLNAMSSEGNKLPSVRGEIRLRNIRHAYPSRPEVTVMDQFNLRIPAGKTTAFVGPSGSGKSTIIGLLERFYNPVAGTVMLDGHDIETLNLQWLRQQISLVGQEPQLFTASIYENIKYGLIGSEFEKESECAIRARVVRAASIADAHDFVSALPAGYETNIGSCALSGGQKQRIAIARAIVKEPKILLLDEATSALDTKSEGLVQAALDRAAEGRTTIVIAHRLSTIKNAHNIVVMKAGKIAEQGTHGQLLEKQGVYASLVQAQSIKDAGVEDGYDKELATLWIDEEDSDLSDDDSEMQARLWKRASMFPGMAKPKPQHFSLWTLIGFIAKFNKREKYIMGLGLVLSLFAGCVQPAQSVLLAKAVNAISTPISQPDKLRHDTNFWASMFLMTGLVTIFLFGSQGSLFAFSAEKLVRRARSKTFRVLLGQDITFFDEEENTPGTLTSMLATDIKNLAGISGATLGTLLIVTVNLFGSLIVAHALGWKLALVCSSAVPLLLLSGFLRTWILSRFQARGRTVYQKSASDVSEAVTAIRTVVSLTMEQVILDAYKAQTAQQVRADIPTVLRSSFLYACSEALQFFCMALGFWYGGTLLGHHEYSIFHFYVCFSEVIFGAQAAGSVFSYAPGMSKAKHAAGELKALYSRKPRIHGRNVIGNSRPAARNVLPVPPSLKGAIEFRNVYFRYPTRMSVPVLSGLNLDIRPGQFVAFVGASGCGKSTTIALLERFYNPLPGSGGIFVDGRDISTLDLQGYRRQLAFVGQEPALFQGTIKENILLGMRDGEVDDDAIIKACRDANIYDFIISLPQAFNTEVGSKGGMLSGGQKQRIAIARALLRNPRILLLDEATSALDSESERVVQAALDNAAKGRTTLAVAHRLSTIQRADVIYVLANGKVVEMGAHEELLRRRGHYFDLVNLQSLG</sequence>
<feature type="domain" description="ABC transporter" evidence="11">
    <location>
        <begin position="471"/>
        <end position="714"/>
    </location>
</feature>
<dbReference type="OrthoDB" id="6500128at2759"/>
<evidence type="ECO:0000313" key="14">
    <source>
        <dbReference type="Proteomes" id="UP000256690"/>
    </source>
</evidence>
<feature type="transmembrane region" description="Helical" evidence="10">
    <location>
        <begin position="407"/>
        <end position="425"/>
    </location>
</feature>
<feature type="transmembrane region" description="Helical" evidence="10">
    <location>
        <begin position="789"/>
        <end position="807"/>
    </location>
</feature>
<dbReference type="GeneID" id="38117237"/>
<evidence type="ECO:0000256" key="1">
    <source>
        <dbReference type="ARBA" id="ARBA00004141"/>
    </source>
</evidence>
<dbReference type="InterPro" id="IPR003439">
    <property type="entry name" value="ABC_transporter-like_ATP-bd"/>
</dbReference>
<feature type="transmembrane region" description="Helical" evidence="10">
    <location>
        <begin position="140"/>
        <end position="164"/>
    </location>
</feature>
<keyword evidence="7 10" id="KW-0472">Membrane</keyword>
<feature type="transmembrane region" description="Helical" evidence="10">
    <location>
        <begin position="292"/>
        <end position="316"/>
    </location>
</feature>
<dbReference type="CDD" id="cd03249">
    <property type="entry name" value="ABC_MTABC3_MDL1_MDL2"/>
    <property type="match status" value="2"/>
</dbReference>
<keyword evidence="14" id="KW-1185">Reference proteome</keyword>
<dbReference type="Pfam" id="PF00664">
    <property type="entry name" value="ABC_membrane"/>
    <property type="match status" value="2"/>
</dbReference>
<dbReference type="PROSITE" id="PS50893">
    <property type="entry name" value="ABC_TRANSPORTER_2"/>
    <property type="match status" value="2"/>
</dbReference>
<dbReference type="InterPro" id="IPR039421">
    <property type="entry name" value="Type_1_exporter"/>
</dbReference>